<dbReference type="Proteomes" id="UP000003438">
    <property type="component" value="Unassembled WGS sequence"/>
</dbReference>
<keyword evidence="2" id="KW-1185">Reference proteome</keyword>
<gene>
    <name evidence="1" type="ORF">SUBVAR_05231</name>
</gene>
<protein>
    <submittedName>
        <fullName evidence="1">Uncharacterized protein</fullName>
    </submittedName>
</protein>
<organism evidence="1 2">
    <name type="scientific">Subdoligranulum variabile DSM 15176</name>
    <dbReference type="NCBI Taxonomy" id="411471"/>
    <lineage>
        <taxon>Bacteria</taxon>
        <taxon>Bacillati</taxon>
        <taxon>Bacillota</taxon>
        <taxon>Clostridia</taxon>
        <taxon>Eubacteriales</taxon>
        <taxon>Oscillospiraceae</taxon>
        <taxon>Subdoligranulum</taxon>
    </lineage>
</organism>
<dbReference type="EMBL" id="ACBY02000021">
    <property type="protein sequence ID" value="EFB76314.1"/>
    <property type="molecule type" value="Genomic_DNA"/>
</dbReference>
<evidence type="ECO:0000313" key="2">
    <source>
        <dbReference type="Proteomes" id="UP000003438"/>
    </source>
</evidence>
<proteinExistence type="predicted"/>
<dbReference type="AlphaFoldDB" id="D1PLL6"/>
<comment type="caution">
    <text evidence="1">The sequence shown here is derived from an EMBL/GenBank/DDBJ whole genome shotgun (WGS) entry which is preliminary data.</text>
</comment>
<accession>D1PLL6</accession>
<sequence length="49" mass="5821">MCARNNVIFVQKAYDIFVKKGLYYIVDETISRRETGKKEDAACFRLEMR</sequence>
<reference evidence="1" key="1">
    <citation type="submission" date="2009-12" db="EMBL/GenBank/DDBJ databases">
        <authorList>
            <person name="Weinstock G."/>
            <person name="Sodergren E."/>
            <person name="Clifton S."/>
            <person name="Fulton L."/>
            <person name="Fulton B."/>
            <person name="Courtney L."/>
            <person name="Fronick C."/>
            <person name="Harrison M."/>
            <person name="Strong C."/>
            <person name="Farmer C."/>
            <person name="Delahaunty K."/>
            <person name="Markovic C."/>
            <person name="Hall O."/>
            <person name="Minx P."/>
            <person name="Tomlinson C."/>
            <person name="Mitreva M."/>
            <person name="Nelson J."/>
            <person name="Hou S."/>
            <person name="Wollam A."/>
            <person name="Pepin K.H."/>
            <person name="Johnson M."/>
            <person name="Bhonagiri V."/>
            <person name="Nash W.E."/>
            <person name="Warren W."/>
            <person name="Chinwalla A."/>
            <person name="Mardis E.R."/>
            <person name="Wilson R.K."/>
        </authorList>
    </citation>
    <scope>NUCLEOTIDE SEQUENCE [LARGE SCALE GENOMIC DNA]</scope>
    <source>
        <strain evidence="1">DSM 15176</strain>
    </source>
</reference>
<dbReference type="HOGENOM" id="CLU_3141463_0_0_9"/>
<name>D1PLL6_9FIRM</name>
<dbReference type="STRING" id="411471.SUBVAR_05231"/>
<evidence type="ECO:0000313" key="1">
    <source>
        <dbReference type="EMBL" id="EFB76314.1"/>
    </source>
</evidence>